<gene>
    <name evidence="2" type="ORF">AWB70_02294</name>
</gene>
<reference evidence="3" key="1">
    <citation type="submission" date="2016-01" db="EMBL/GenBank/DDBJ databases">
        <authorList>
            <person name="Peeters C."/>
        </authorList>
    </citation>
    <scope>NUCLEOTIDE SEQUENCE [LARGE SCALE GENOMIC DNA]</scope>
</reference>
<proteinExistence type="predicted"/>
<keyword evidence="3" id="KW-1185">Reference proteome</keyword>
<name>A0A158GPB5_CABCO</name>
<accession>A0A158GPB5</accession>
<evidence type="ECO:0000313" key="3">
    <source>
        <dbReference type="Proteomes" id="UP000054740"/>
    </source>
</evidence>
<sequence>MFQYPGYFAYQMPSLARAKLQAFLNMSGTFAGGLQALAELNVQTVRKMVEESNALLNAGNEASTGDVLGWQSIMLAQFPQKAASYGQHVISIVQSTQDDIVGEVRRQYECNGIKFNDMSKAAADDVHTASQSSSALVKDLADSVKDAARETSGAVLDVSSEIAKSSRTAGKRST</sequence>
<dbReference type="AlphaFoldDB" id="A0A158GPB5"/>
<organism evidence="2 3">
    <name type="scientific">Caballeronia cordobensis</name>
    <name type="common">Burkholderia cordobensis</name>
    <dbReference type="NCBI Taxonomy" id="1353886"/>
    <lineage>
        <taxon>Bacteria</taxon>
        <taxon>Pseudomonadati</taxon>
        <taxon>Pseudomonadota</taxon>
        <taxon>Betaproteobacteria</taxon>
        <taxon>Burkholderiales</taxon>
        <taxon>Burkholderiaceae</taxon>
        <taxon>Caballeronia</taxon>
    </lineage>
</organism>
<evidence type="ECO:0000259" key="1">
    <source>
        <dbReference type="Pfam" id="PF09361"/>
    </source>
</evidence>
<dbReference type="Pfam" id="PF09361">
    <property type="entry name" value="Phasin_2"/>
    <property type="match status" value="1"/>
</dbReference>
<dbReference type="EMBL" id="FCNY02000005">
    <property type="protein sequence ID" value="SAL33935.1"/>
    <property type="molecule type" value="Genomic_DNA"/>
</dbReference>
<protein>
    <submittedName>
        <fullName evidence="2">Phasin protein</fullName>
    </submittedName>
</protein>
<dbReference type="Proteomes" id="UP000054740">
    <property type="component" value="Unassembled WGS sequence"/>
</dbReference>
<dbReference type="RefSeq" id="WP_053570193.1">
    <property type="nucleotide sequence ID" value="NZ_FCNY02000005.1"/>
</dbReference>
<dbReference type="InterPro" id="IPR018968">
    <property type="entry name" value="Phasin"/>
</dbReference>
<evidence type="ECO:0000313" key="2">
    <source>
        <dbReference type="EMBL" id="SAL33935.1"/>
    </source>
</evidence>
<feature type="domain" description="Phasin" evidence="1">
    <location>
        <begin position="12"/>
        <end position="101"/>
    </location>
</feature>